<dbReference type="InterPro" id="IPR013750">
    <property type="entry name" value="GHMP_kinase_C_dom"/>
</dbReference>
<dbReference type="GO" id="GO:0016301">
    <property type="term" value="F:kinase activity"/>
    <property type="evidence" value="ECO:0007669"/>
    <property type="project" value="UniProtKB-KW"/>
</dbReference>
<dbReference type="InterPro" id="IPR006206">
    <property type="entry name" value="Mevalonate/galactokinase"/>
</dbReference>
<dbReference type="InterPro" id="IPR014721">
    <property type="entry name" value="Ribsml_uS5_D2-typ_fold_subgr"/>
</dbReference>
<keyword evidence="7" id="KW-0808">Transferase</keyword>
<proteinExistence type="inferred from homology"/>
<evidence type="ECO:0000256" key="3">
    <source>
        <dbReference type="ARBA" id="ARBA00022840"/>
    </source>
</evidence>
<dbReference type="PRINTS" id="PR00959">
    <property type="entry name" value="MEVGALKINASE"/>
</dbReference>
<comment type="caution">
    <text evidence="7">The sequence shown here is derived from an EMBL/GenBank/DDBJ whole genome shotgun (WGS) entry which is preliminary data.</text>
</comment>
<feature type="domain" description="GHMP kinase N-terminal" evidence="4">
    <location>
        <begin position="186"/>
        <end position="245"/>
    </location>
</feature>
<dbReference type="SUPFAM" id="SSF54211">
    <property type="entry name" value="Ribosomal protein S5 domain 2-like"/>
    <property type="match status" value="1"/>
</dbReference>
<keyword evidence="7" id="KW-0418">Kinase</keyword>
<organism evidence="7 8">
    <name type="scientific">Taenia crassiceps</name>
    <dbReference type="NCBI Taxonomy" id="6207"/>
    <lineage>
        <taxon>Eukaryota</taxon>
        <taxon>Metazoa</taxon>
        <taxon>Spiralia</taxon>
        <taxon>Lophotrochozoa</taxon>
        <taxon>Platyhelminthes</taxon>
        <taxon>Cestoda</taxon>
        <taxon>Eucestoda</taxon>
        <taxon>Cyclophyllidea</taxon>
        <taxon>Taeniidae</taxon>
        <taxon>Taenia</taxon>
    </lineage>
</organism>
<reference evidence="7 8" key="1">
    <citation type="journal article" date="2022" name="Front. Cell. Infect. Microbiol.">
        <title>The Genomes of Two Strains of Taenia crassiceps the Animal Model for the Study of Human Cysticercosis.</title>
        <authorList>
            <person name="Bobes R.J."/>
            <person name="Estrada K."/>
            <person name="Rios-Valencia D.G."/>
            <person name="Calderon-Gallegos A."/>
            <person name="de la Torre P."/>
            <person name="Carrero J.C."/>
            <person name="Sanchez-Flores A."/>
            <person name="Laclette J.P."/>
        </authorList>
    </citation>
    <scope>NUCLEOTIDE SEQUENCE [LARGE SCALE GENOMIC DNA]</scope>
    <source>
        <strain evidence="7">WFUcys</strain>
    </source>
</reference>
<comment type="similarity">
    <text evidence="1">Belongs to the GHMP kinase family. GalK subfamily.</text>
</comment>
<sequence>MANQCQPSHINASKRRIVCEQDKQIDSHATKFVEMVPKYGCFEEDKTTKRLSALLVTRCPEVHYCNFIVRAPGRVNLIGEHIDYSGYAVLPMALRQAVYIAVSSQLETDKKRIKIISENETLDEYEDDLENALKFGDSGLPHPLKWYHYVLCGLRGFRDYAKHHFSNWTPPSICLLVGNGNDPAYLPMNAGLSSSSALVVASAMAVMRATHTYVEPWVLADICANCERLIGTQGGGMDQAACLLSDSSPIMIEFTKPTLTITPVRIPKGGVFCVADSGARLNKAATPDYNSRVSQCKRAAKILLSRHGKQQDVNEELLTLSDAQRAYGKAHPGQMLGSGSPLEEAFPGKLAECAAARCARHCYSEAQRVLDFKQLCEWDGNEEGDDKEILRQLGELMNASHESCRDLYNCSCPELDRLIHICRSAGSYGSRLTGAGWGGCVVSLVAEDHIEEFLETVAKTYYNTCPNAVSQELFSTFPGRAAGFIDIPRK</sequence>
<dbReference type="Gene3D" id="3.30.230.10">
    <property type="match status" value="1"/>
</dbReference>
<dbReference type="PANTHER" id="PTHR10457:SF7">
    <property type="entry name" value="GALACTOKINASE-RELATED"/>
    <property type="match status" value="1"/>
</dbReference>
<feature type="domain" description="GHMP kinase C-terminal" evidence="5">
    <location>
        <begin position="390"/>
        <end position="463"/>
    </location>
</feature>
<evidence type="ECO:0000259" key="4">
    <source>
        <dbReference type="Pfam" id="PF00288"/>
    </source>
</evidence>
<dbReference type="SUPFAM" id="SSF55060">
    <property type="entry name" value="GHMP Kinase, C-terminal domain"/>
    <property type="match status" value="1"/>
</dbReference>
<dbReference type="Pfam" id="PF00288">
    <property type="entry name" value="GHMP_kinases_N"/>
    <property type="match status" value="1"/>
</dbReference>
<gene>
    <name evidence="7" type="ORF">TcWFU_006237</name>
</gene>
<evidence type="ECO:0000256" key="1">
    <source>
        <dbReference type="ARBA" id="ARBA00006566"/>
    </source>
</evidence>
<dbReference type="PIRSF" id="PIRSF000530">
    <property type="entry name" value="Galactokinase"/>
    <property type="match status" value="1"/>
</dbReference>
<dbReference type="NCBIfam" id="TIGR00131">
    <property type="entry name" value="gal_kin"/>
    <property type="match status" value="1"/>
</dbReference>
<protein>
    <submittedName>
        <fullName evidence="7">N-acetylgalactosamine kinase</fullName>
    </submittedName>
</protein>
<evidence type="ECO:0000313" key="7">
    <source>
        <dbReference type="EMBL" id="KAL5103170.1"/>
    </source>
</evidence>
<name>A0ABR4Q0K1_9CEST</name>
<evidence type="ECO:0000313" key="8">
    <source>
        <dbReference type="Proteomes" id="UP001651158"/>
    </source>
</evidence>
<dbReference type="Pfam" id="PF08544">
    <property type="entry name" value="GHMP_kinases_C"/>
    <property type="match status" value="1"/>
</dbReference>
<keyword evidence="8" id="KW-1185">Reference proteome</keyword>
<dbReference type="Proteomes" id="UP001651158">
    <property type="component" value="Unassembled WGS sequence"/>
</dbReference>
<feature type="domain" description="Galactokinase N-terminal" evidence="6">
    <location>
        <begin position="67"/>
        <end position="103"/>
    </location>
</feature>
<dbReference type="Gene3D" id="3.30.70.890">
    <property type="entry name" value="GHMP kinase, C-terminal domain"/>
    <property type="match status" value="1"/>
</dbReference>
<keyword evidence="2" id="KW-0547">Nucleotide-binding</keyword>
<keyword evidence="3" id="KW-0067">ATP-binding</keyword>
<dbReference type="InterPro" id="IPR020568">
    <property type="entry name" value="Ribosomal_Su5_D2-typ_SF"/>
</dbReference>
<dbReference type="InterPro" id="IPR036554">
    <property type="entry name" value="GHMP_kinase_C_sf"/>
</dbReference>
<dbReference type="InterPro" id="IPR019741">
    <property type="entry name" value="Galactokinase_CS"/>
</dbReference>
<evidence type="ECO:0000259" key="5">
    <source>
        <dbReference type="Pfam" id="PF08544"/>
    </source>
</evidence>
<dbReference type="PRINTS" id="PR00473">
    <property type="entry name" value="GALCTOKINASE"/>
</dbReference>
<dbReference type="EMBL" id="JAKROA010000020">
    <property type="protein sequence ID" value="KAL5103170.1"/>
    <property type="molecule type" value="Genomic_DNA"/>
</dbReference>
<accession>A0ABR4Q0K1</accession>
<dbReference type="InterPro" id="IPR000705">
    <property type="entry name" value="Galactokinase"/>
</dbReference>
<evidence type="ECO:0000259" key="6">
    <source>
        <dbReference type="Pfam" id="PF10509"/>
    </source>
</evidence>
<dbReference type="InterPro" id="IPR019539">
    <property type="entry name" value="GalKase_N"/>
</dbReference>
<dbReference type="PANTHER" id="PTHR10457">
    <property type="entry name" value="MEVALONATE KINASE/GALACTOKINASE"/>
    <property type="match status" value="1"/>
</dbReference>
<dbReference type="InterPro" id="IPR006204">
    <property type="entry name" value="GHMP_kinase_N_dom"/>
</dbReference>
<dbReference type="PROSITE" id="PS00106">
    <property type="entry name" value="GALACTOKINASE"/>
    <property type="match status" value="1"/>
</dbReference>
<dbReference type="Pfam" id="PF10509">
    <property type="entry name" value="GalKase_gal_bdg"/>
    <property type="match status" value="1"/>
</dbReference>
<evidence type="ECO:0000256" key="2">
    <source>
        <dbReference type="ARBA" id="ARBA00022741"/>
    </source>
</evidence>